<keyword evidence="4" id="KW-0443">Lipid metabolism</keyword>
<keyword evidence="3 11" id="KW-0808">Transferase</keyword>
<dbReference type="InterPro" id="IPR052351">
    <property type="entry name" value="Ornithine_N-alpha-AT"/>
</dbReference>
<evidence type="ECO:0000256" key="1">
    <source>
        <dbReference type="ARBA" id="ARBA00005189"/>
    </source>
</evidence>
<keyword evidence="5" id="KW-0012">Acyltransferase</keyword>
<protein>
    <recommendedName>
        <fullName evidence="8">L-ornithine N(alpha)-acyltransferase</fullName>
        <ecNumber evidence="7">2.3.2.30</ecNumber>
    </recommendedName>
</protein>
<evidence type="ECO:0000256" key="4">
    <source>
        <dbReference type="ARBA" id="ARBA00023098"/>
    </source>
</evidence>
<dbReference type="GO" id="GO:0006629">
    <property type="term" value="P:lipid metabolic process"/>
    <property type="evidence" value="ECO:0007669"/>
    <property type="project" value="UniProtKB-KW"/>
</dbReference>
<dbReference type="EC" id="2.3.2.30" evidence="7"/>
<dbReference type="SUPFAM" id="SSF55729">
    <property type="entry name" value="Acyl-CoA N-acyltransferases (Nat)"/>
    <property type="match status" value="1"/>
</dbReference>
<sequence length="111" mass="12433">MTQTAITREPVAGRRLKAERLNGARALREAQALRYRVFSAEFDAKLEGAEDGLDRDDYDRHCAHIGVRDLDSGALVATTRLLDHRAAERLGRFYSEEEFHLSGLDALHGPV</sequence>
<evidence type="ECO:0000256" key="10">
    <source>
        <dbReference type="ARBA" id="ARBA00047785"/>
    </source>
</evidence>
<reference evidence="11 12" key="1">
    <citation type="submission" date="2018-07" db="EMBL/GenBank/DDBJ databases">
        <title>Mechanisms of high-level aminoglycoside resistance among Gram-negative pathogens in Brazil.</title>
        <authorList>
            <person name="Ballaben A.S."/>
            <person name="Darini A.L.C."/>
            <person name="Doi Y."/>
        </authorList>
    </citation>
    <scope>NUCLEOTIDE SEQUENCE [LARGE SCALE GENOMIC DNA]</scope>
    <source>
        <strain evidence="11 12">B2-305</strain>
    </source>
</reference>
<dbReference type="PANTHER" id="PTHR37323">
    <property type="entry name" value="GCN5-RELATED N-ACETYLTRANSFERASE"/>
    <property type="match status" value="1"/>
</dbReference>
<dbReference type="EMBL" id="QORE01002065">
    <property type="protein sequence ID" value="RCI70488.1"/>
    <property type="molecule type" value="Genomic_DNA"/>
</dbReference>
<dbReference type="AlphaFoldDB" id="A0A367LZG9"/>
<comment type="function">
    <text evidence="9">Catalyzes the first step in the biosynthesis of ornithine lipids, which are phosphorus-free membrane lipids. Catalyzes the 3-hydroxyacyl-acyl carrier protein-dependent acylation of ornithine to form lyso-ornithine lipid (LOL).</text>
</comment>
<evidence type="ECO:0000313" key="12">
    <source>
        <dbReference type="Proteomes" id="UP000253594"/>
    </source>
</evidence>
<dbReference type="InterPro" id="IPR016181">
    <property type="entry name" value="Acyl_CoA_acyltransferase"/>
</dbReference>
<comment type="similarity">
    <text evidence="6">Belongs to the acetyltransferase family. OlsB subfamily.</text>
</comment>
<keyword evidence="2" id="KW-0444">Lipid biosynthesis</keyword>
<comment type="pathway">
    <text evidence="1">Lipid metabolism.</text>
</comment>
<evidence type="ECO:0000256" key="7">
    <source>
        <dbReference type="ARBA" id="ARBA00039058"/>
    </source>
</evidence>
<gene>
    <name evidence="11" type="ORF">DT376_34265</name>
</gene>
<organism evidence="11 12">
    <name type="scientific">Pseudomonas aeruginosa</name>
    <dbReference type="NCBI Taxonomy" id="287"/>
    <lineage>
        <taxon>Bacteria</taxon>
        <taxon>Pseudomonadati</taxon>
        <taxon>Pseudomonadota</taxon>
        <taxon>Gammaproteobacteria</taxon>
        <taxon>Pseudomonadales</taxon>
        <taxon>Pseudomonadaceae</taxon>
        <taxon>Pseudomonas</taxon>
    </lineage>
</organism>
<dbReference type="Proteomes" id="UP000253594">
    <property type="component" value="Unassembled WGS sequence"/>
</dbReference>
<dbReference type="PANTHER" id="PTHR37323:SF1">
    <property type="entry name" value="L-ORNITHINE N(ALPHA)-ACYLTRANSFERASE"/>
    <property type="match status" value="1"/>
</dbReference>
<dbReference type="GO" id="GO:0043810">
    <property type="term" value="F:ornithine-acyl [acyl carrier protein] N-acyltransferase activity"/>
    <property type="evidence" value="ECO:0007669"/>
    <property type="project" value="UniProtKB-EC"/>
</dbReference>
<proteinExistence type="inferred from homology"/>
<evidence type="ECO:0000313" key="11">
    <source>
        <dbReference type="EMBL" id="RCI70488.1"/>
    </source>
</evidence>
<dbReference type="Pfam" id="PF13444">
    <property type="entry name" value="Acetyltransf_5"/>
    <property type="match status" value="1"/>
</dbReference>
<accession>A0A367LZG9</accession>
<comment type="caution">
    <text evidence="11">The sequence shown here is derived from an EMBL/GenBank/DDBJ whole genome shotgun (WGS) entry which is preliminary data.</text>
</comment>
<comment type="catalytic activity">
    <reaction evidence="10">
        <text>a (3R)-hydroxyacyl-[ACP] + L-ornithine = a lyso-ornithine lipid + holo-[ACP] + H(+)</text>
        <dbReference type="Rhea" id="RHEA:20633"/>
        <dbReference type="Rhea" id="RHEA-COMP:9685"/>
        <dbReference type="Rhea" id="RHEA-COMP:9945"/>
        <dbReference type="ChEBI" id="CHEBI:15378"/>
        <dbReference type="ChEBI" id="CHEBI:46911"/>
        <dbReference type="ChEBI" id="CHEBI:64479"/>
        <dbReference type="ChEBI" id="CHEBI:78827"/>
        <dbReference type="ChEBI" id="CHEBI:138482"/>
        <dbReference type="EC" id="2.3.2.30"/>
    </reaction>
    <physiologicalReaction direction="left-to-right" evidence="10">
        <dbReference type="Rhea" id="RHEA:20634"/>
    </physiologicalReaction>
</comment>
<evidence type="ECO:0000256" key="5">
    <source>
        <dbReference type="ARBA" id="ARBA00023315"/>
    </source>
</evidence>
<evidence type="ECO:0000256" key="3">
    <source>
        <dbReference type="ARBA" id="ARBA00022679"/>
    </source>
</evidence>
<evidence type="ECO:0000256" key="2">
    <source>
        <dbReference type="ARBA" id="ARBA00022516"/>
    </source>
</evidence>
<evidence type="ECO:0000256" key="8">
    <source>
        <dbReference type="ARBA" id="ARBA00039866"/>
    </source>
</evidence>
<evidence type="ECO:0000256" key="9">
    <source>
        <dbReference type="ARBA" id="ARBA00045724"/>
    </source>
</evidence>
<name>A0A367LZG9_PSEAI</name>
<evidence type="ECO:0000256" key="6">
    <source>
        <dbReference type="ARBA" id="ARBA00038095"/>
    </source>
</evidence>
<feature type="non-terminal residue" evidence="11">
    <location>
        <position position="111"/>
    </location>
</feature>
<dbReference type="Gene3D" id="3.40.630.30">
    <property type="match status" value="1"/>
</dbReference>